<dbReference type="EMBL" id="BSDI01000007">
    <property type="protein sequence ID" value="GLH96623.1"/>
    <property type="molecule type" value="Genomic_DNA"/>
</dbReference>
<gene>
    <name evidence="3" type="ORF">Pa4123_18970</name>
</gene>
<name>A0ABQ5QPP6_9ACTN</name>
<dbReference type="InterPro" id="IPR036457">
    <property type="entry name" value="PPM-type-like_dom_sf"/>
</dbReference>
<comment type="caution">
    <text evidence="3">The sequence shown here is derived from an EMBL/GenBank/DDBJ whole genome shotgun (WGS) entry which is preliminary data.</text>
</comment>
<dbReference type="PANTHER" id="PTHR43156">
    <property type="entry name" value="STAGE II SPORULATION PROTEIN E-RELATED"/>
    <property type="match status" value="1"/>
</dbReference>
<dbReference type="InterPro" id="IPR001932">
    <property type="entry name" value="PPM-type_phosphatase-like_dom"/>
</dbReference>
<evidence type="ECO:0000256" key="1">
    <source>
        <dbReference type="ARBA" id="ARBA00022801"/>
    </source>
</evidence>
<dbReference type="PANTHER" id="PTHR43156:SF2">
    <property type="entry name" value="STAGE II SPORULATION PROTEIN E"/>
    <property type="match status" value="1"/>
</dbReference>
<dbReference type="Gene3D" id="3.60.40.10">
    <property type="entry name" value="PPM-type phosphatase domain"/>
    <property type="match status" value="1"/>
</dbReference>
<dbReference type="InterPro" id="IPR052016">
    <property type="entry name" value="Bact_Sigma-Reg"/>
</dbReference>
<protein>
    <recommendedName>
        <fullName evidence="2">PPM-type phosphatase domain-containing protein</fullName>
    </recommendedName>
</protein>
<dbReference type="Pfam" id="PF07228">
    <property type="entry name" value="SpoIIE"/>
    <property type="match status" value="1"/>
</dbReference>
<accession>A0ABQ5QPP6</accession>
<proteinExistence type="predicted"/>
<organism evidence="3 4">
    <name type="scientific">Phytohabitans aurantiacus</name>
    <dbReference type="NCBI Taxonomy" id="3016789"/>
    <lineage>
        <taxon>Bacteria</taxon>
        <taxon>Bacillati</taxon>
        <taxon>Actinomycetota</taxon>
        <taxon>Actinomycetes</taxon>
        <taxon>Micromonosporales</taxon>
        <taxon>Micromonosporaceae</taxon>
    </lineage>
</organism>
<feature type="domain" description="PPM-type phosphatase" evidence="2">
    <location>
        <begin position="179"/>
        <end position="395"/>
    </location>
</feature>
<dbReference type="SMART" id="SM00331">
    <property type="entry name" value="PP2C_SIG"/>
    <property type="match status" value="1"/>
</dbReference>
<keyword evidence="1" id="KW-0378">Hydrolase</keyword>
<dbReference type="SUPFAM" id="SSF55781">
    <property type="entry name" value="GAF domain-like"/>
    <property type="match status" value="1"/>
</dbReference>
<keyword evidence="4" id="KW-1185">Reference proteome</keyword>
<dbReference type="RefSeq" id="WP_281893872.1">
    <property type="nucleotide sequence ID" value="NZ_BSDI01000007.1"/>
</dbReference>
<evidence type="ECO:0000313" key="4">
    <source>
        <dbReference type="Proteomes" id="UP001144280"/>
    </source>
</evidence>
<dbReference type="SUPFAM" id="SSF81606">
    <property type="entry name" value="PP2C-like"/>
    <property type="match status" value="1"/>
</dbReference>
<sequence>MSWDVEAGATWHAVIVDLLARVNFALGDELPDEINKATAPIGLDVTIYLVDHEQQRLWPLPRQGKPPPPPMSVDGSLAGRAFTSVRTQVPDPDTAPYRMWVPLIDGAERLGVAEVLVDPPPADRTRFQRWCESLVGLLGHLVAVKMPYGDSLHRARRTRAMSAAGELLTQLLPPLTFSAHRLSISAVLEPCYDVGGDAFDYAVDGPIARTMVLDAMGRGLRAGLTGATALGALRAARRDDHGLYAMARAADAALTEQFPDLRFVTGVLTELNMDSGLLRYINAGHPPPLLMRGAKAVRELPGGRRLPLGIEDSRIVVGEEILEPGDRLLLYTDGVVEAYDQGGDRFGVERLVDLAERCAAAGMPGPETLRRLAHSVLAHQDGPPTDDATLLLLEWSPQAAERTQL</sequence>
<dbReference type="Proteomes" id="UP001144280">
    <property type="component" value="Unassembled WGS sequence"/>
</dbReference>
<reference evidence="3" key="1">
    <citation type="submission" date="2022-12" db="EMBL/GenBank/DDBJ databases">
        <title>New Phytohabitans aurantiacus sp. RD004123 nov., an actinomycete isolated from soil.</title>
        <authorList>
            <person name="Triningsih D.W."/>
            <person name="Harunari E."/>
            <person name="Igarashi Y."/>
        </authorList>
    </citation>
    <scope>NUCLEOTIDE SEQUENCE</scope>
    <source>
        <strain evidence="3">RD004123</strain>
    </source>
</reference>
<evidence type="ECO:0000313" key="3">
    <source>
        <dbReference type="EMBL" id="GLH96623.1"/>
    </source>
</evidence>
<evidence type="ECO:0000259" key="2">
    <source>
        <dbReference type="SMART" id="SM00331"/>
    </source>
</evidence>